<dbReference type="Proteomes" id="UP000004947">
    <property type="component" value="Unassembled WGS sequence"/>
</dbReference>
<dbReference type="InterPro" id="IPR006626">
    <property type="entry name" value="PbH1"/>
</dbReference>
<dbReference type="InterPro" id="IPR012334">
    <property type="entry name" value="Pectin_lyas_fold"/>
</dbReference>
<organism evidence="2 3">
    <name type="scientific">Lentisphaera araneosa HTCC2155</name>
    <dbReference type="NCBI Taxonomy" id="313628"/>
    <lineage>
        <taxon>Bacteria</taxon>
        <taxon>Pseudomonadati</taxon>
        <taxon>Lentisphaerota</taxon>
        <taxon>Lentisphaeria</taxon>
        <taxon>Lentisphaerales</taxon>
        <taxon>Lentisphaeraceae</taxon>
        <taxon>Lentisphaera</taxon>
    </lineage>
</organism>
<proteinExistence type="predicted"/>
<dbReference type="InterPro" id="IPR039448">
    <property type="entry name" value="Beta_helix"/>
</dbReference>
<accession>A6DLW7</accession>
<evidence type="ECO:0000313" key="2">
    <source>
        <dbReference type="EMBL" id="EDM27265.1"/>
    </source>
</evidence>
<dbReference type="SUPFAM" id="SSF51126">
    <property type="entry name" value="Pectin lyase-like"/>
    <property type="match status" value="1"/>
</dbReference>
<dbReference type="STRING" id="313628.LNTAR_21165"/>
<keyword evidence="3" id="KW-1185">Reference proteome</keyword>
<sequence length="563" mass="63359">MESLDLKDEITKLLAQGKTELNLPKGRYKISEAIHINNTKSLTINGNGSTLIMPPKGELLFFSNIQNIHIKNLTVDCDPLPFTQGTITKISDDHLEYEYEVHPGYPSLDAFPKYKTIGRSGIFVFDPKTLRWKDNVPDLYTKDSTSISLRKGQFTFKHLMEGYRNIKVGDYVAFKNMYGNVFLFKGCGDVTMEDVIVNTGPGAGFLMRTCTGKVIMKRCKIEKGPKPKGAVHERLLSTIADGFNLAYSRQGVTMEECEFSYMGDDAVNLHGSFMSVVKKIDDSTFLIGRAWSDEPLQKVLPGDKIRILDGNDFGLINEAKILNLMKIIPPQELDQNLRKKWRLPTKAKIFYSQVKLDKKVNAEAGNKVEVPAIACPNFVFRRNYFHDHRARGLRLGASHGLIEQNRFERIKSTPISLGPHAIHNEGGWIEDIVVKNNTIMDSCFDERTFDKNAANTGAIVLLHFLHDKSAKYVQENRNIRILNNKIERVGGPGLLITSADNVTVEGNTFSNTHLLNCDKSGNDIRLKATGVISINYSDKVDIKNNYFGKLGSFARKEFIKNPE</sequence>
<dbReference type="Pfam" id="PF13229">
    <property type="entry name" value="Beta_helix"/>
    <property type="match status" value="1"/>
</dbReference>
<name>A6DLW7_9BACT</name>
<dbReference type="AlphaFoldDB" id="A6DLW7"/>
<dbReference type="InterPro" id="IPR011050">
    <property type="entry name" value="Pectin_lyase_fold/virulence"/>
</dbReference>
<feature type="domain" description="Right handed beta helix" evidence="1">
    <location>
        <begin position="378"/>
        <end position="547"/>
    </location>
</feature>
<evidence type="ECO:0000259" key="1">
    <source>
        <dbReference type="Pfam" id="PF13229"/>
    </source>
</evidence>
<gene>
    <name evidence="2" type="ORF">LNTAR_21165</name>
</gene>
<dbReference type="Gene3D" id="2.160.20.10">
    <property type="entry name" value="Single-stranded right-handed beta-helix, Pectin lyase-like"/>
    <property type="match status" value="2"/>
</dbReference>
<protein>
    <recommendedName>
        <fullName evidence="1">Right handed beta helix domain-containing protein</fullName>
    </recommendedName>
</protein>
<comment type="caution">
    <text evidence="2">The sequence shown here is derived from an EMBL/GenBank/DDBJ whole genome shotgun (WGS) entry which is preliminary data.</text>
</comment>
<dbReference type="SMART" id="SM00710">
    <property type="entry name" value="PbH1"/>
    <property type="match status" value="6"/>
</dbReference>
<dbReference type="EMBL" id="ABCK01000010">
    <property type="protein sequence ID" value="EDM27265.1"/>
    <property type="molecule type" value="Genomic_DNA"/>
</dbReference>
<reference evidence="2 3" key="1">
    <citation type="journal article" date="2010" name="J. Bacteriol.">
        <title>Genome sequence of Lentisphaera araneosa HTCC2155T, the type species of the order Lentisphaerales in the phylum Lentisphaerae.</title>
        <authorList>
            <person name="Thrash J.C."/>
            <person name="Cho J.C."/>
            <person name="Vergin K.L."/>
            <person name="Morris R.M."/>
            <person name="Giovannoni S.J."/>
        </authorList>
    </citation>
    <scope>NUCLEOTIDE SEQUENCE [LARGE SCALE GENOMIC DNA]</scope>
    <source>
        <strain evidence="2 3">HTCC2155</strain>
    </source>
</reference>
<dbReference type="eggNOG" id="COG5434">
    <property type="taxonomic scope" value="Bacteria"/>
</dbReference>
<evidence type="ECO:0000313" key="3">
    <source>
        <dbReference type="Proteomes" id="UP000004947"/>
    </source>
</evidence>